<dbReference type="NCBIfam" id="TIGR02228">
    <property type="entry name" value="sigpep_I_arch"/>
    <property type="match status" value="1"/>
</dbReference>
<dbReference type="EC" id="3.4.21.89" evidence="5"/>
<dbReference type="SUPFAM" id="SSF51306">
    <property type="entry name" value="LexA/Signal peptidase"/>
    <property type="match status" value="1"/>
</dbReference>
<gene>
    <name evidence="7" type="ORF">H8S40_08160</name>
</gene>
<reference evidence="7 8" key="1">
    <citation type="submission" date="2020-08" db="EMBL/GenBank/DDBJ databases">
        <title>Genome public.</title>
        <authorList>
            <person name="Liu C."/>
            <person name="Sun Q."/>
        </authorList>
    </citation>
    <scope>NUCLEOTIDE SEQUENCE [LARGE SCALE GENOMIC DNA]</scope>
    <source>
        <strain evidence="7 8">NSJ-13</strain>
    </source>
</reference>
<evidence type="ECO:0000256" key="6">
    <source>
        <dbReference type="SAM" id="Phobius"/>
    </source>
</evidence>
<feature type="transmembrane region" description="Helical" evidence="6">
    <location>
        <begin position="150"/>
        <end position="170"/>
    </location>
</feature>
<dbReference type="Proteomes" id="UP000631576">
    <property type="component" value="Unassembled WGS sequence"/>
</dbReference>
<sequence>MIKKIVFGIINVFSVLIIIAAVFVLCTVIFTKSGEAPSVFGYTALRVTTGSMKPTYDVDTLIVVKKVDPETIKVNDVISFYSQDPVLDGAVNTHRVVEILEEEQGRVFVTKGDNNNVTDAYNVESEYLIGKVVASSIVIGKISRLVANPLIFIPIILIPLALILISNLVGTVHMAKKIAKEEEEEAIREAIRKIKEKQQ</sequence>
<dbReference type="InterPro" id="IPR036286">
    <property type="entry name" value="LexA/Signal_pep-like_sf"/>
</dbReference>
<keyword evidence="8" id="KW-1185">Reference proteome</keyword>
<protein>
    <recommendedName>
        <fullName evidence="5">Signal peptidase I</fullName>
        <ecNumber evidence="5">3.4.21.89</ecNumber>
    </recommendedName>
</protein>
<dbReference type="PANTHER" id="PTHR10806">
    <property type="entry name" value="SIGNAL PEPTIDASE COMPLEX CATALYTIC SUBUNIT SEC11"/>
    <property type="match status" value="1"/>
</dbReference>
<keyword evidence="2 6" id="KW-0812">Transmembrane</keyword>
<evidence type="ECO:0000256" key="2">
    <source>
        <dbReference type="ARBA" id="ARBA00022692"/>
    </source>
</evidence>
<evidence type="ECO:0000256" key="4">
    <source>
        <dbReference type="ARBA" id="ARBA00023136"/>
    </source>
</evidence>
<keyword evidence="4 6" id="KW-0472">Membrane</keyword>
<dbReference type="PANTHER" id="PTHR10806:SF6">
    <property type="entry name" value="SIGNAL PEPTIDASE COMPLEX CATALYTIC SUBUNIT SEC11"/>
    <property type="match status" value="1"/>
</dbReference>
<feature type="transmembrane region" description="Helical" evidence="6">
    <location>
        <begin position="7"/>
        <end position="30"/>
    </location>
</feature>
<evidence type="ECO:0000313" key="8">
    <source>
        <dbReference type="Proteomes" id="UP000631576"/>
    </source>
</evidence>
<evidence type="ECO:0000256" key="1">
    <source>
        <dbReference type="ARBA" id="ARBA00004370"/>
    </source>
</evidence>
<evidence type="ECO:0000256" key="5">
    <source>
        <dbReference type="NCBIfam" id="TIGR02228"/>
    </source>
</evidence>
<evidence type="ECO:0000256" key="3">
    <source>
        <dbReference type="ARBA" id="ARBA00022989"/>
    </source>
</evidence>
<keyword evidence="7" id="KW-0378">Hydrolase</keyword>
<dbReference type="RefSeq" id="WP_118737380.1">
    <property type="nucleotide sequence ID" value="NZ_JACOPE010000001.1"/>
</dbReference>
<dbReference type="GO" id="GO:0009003">
    <property type="term" value="F:signal peptidase activity"/>
    <property type="evidence" value="ECO:0007669"/>
    <property type="project" value="UniProtKB-EC"/>
</dbReference>
<name>A0ABR7G7X5_9FIRM</name>
<proteinExistence type="predicted"/>
<organism evidence="7 8">
    <name type="scientific">Ruminococcus hominis</name>
    <dbReference type="NCBI Taxonomy" id="2763065"/>
    <lineage>
        <taxon>Bacteria</taxon>
        <taxon>Bacillati</taxon>
        <taxon>Bacillota</taxon>
        <taxon>Clostridia</taxon>
        <taxon>Eubacteriales</taxon>
        <taxon>Oscillospiraceae</taxon>
        <taxon>Ruminococcus</taxon>
    </lineage>
</organism>
<dbReference type="CDD" id="cd06530">
    <property type="entry name" value="S26_SPase_I"/>
    <property type="match status" value="1"/>
</dbReference>
<comment type="caution">
    <text evidence="7">The sequence shown here is derived from an EMBL/GenBank/DDBJ whole genome shotgun (WGS) entry which is preliminary data.</text>
</comment>
<dbReference type="Gene3D" id="2.10.109.10">
    <property type="entry name" value="Umud Fragment, subunit A"/>
    <property type="match status" value="1"/>
</dbReference>
<comment type="subcellular location">
    <subcellularLocation>
        <location evidence="1">Membrane</location>
    </subcellularLocation>
</comment>
<dbReference type="InterPro" id="IPR001733">
    <property type="entry name" value="Peptidase_S26B"/>
</dbReference>
<dbReference type="InterPro" id="IPR019533">
    <property type="entry name" value="Peptidase_S26"/>
</dbReference>
<evidence type="ECO:0000313" key="7">
    <source>
        <dbReference type="EMBL" id="MBC5683542.1"/>
    </source>
</evidence>
<accession>A0ABR7G7X5</accession>
<keyword evidence="3 6" id="KW-1133">Transmembrane helix</keyword>
<dbReference type="EMBL" id="JACOPE010000001">
    <property type="protein sequence ID" value="MBC5683542.1"/>
    <property type="molecule type" value="Genomic_DNA"/>
</dbReference>